<reference evidence="6" key="1">
    <citation type="submission" date="2017-06" db="EMBL/GenBank/DDBJ databases">
        <authorList>
            <person name="Varghese N."/>
            <person name="Submissions S."/>
        </authorList>
    </citation>
    <scope>NUCLEOTIDE SEQUENCE [LARGE SCALE GENOMIC DNA]</scope>
    <source>
        <strain evidence="6">DSM 28041</strain>
    </source>
</reference>
<dbReference type="InterPro" id="IPR026395">
    <property type="entry name" value="CshA_fibril"/>
</dbReference>
<proteinExistence type="predicted"/>
<dbReference type="Gene3D" id="2.60.120.200">
    <property type="match status" value="1"/>
</dbReference>
<evidence type="ECO:0000313" key="5">
    <source>
        <dbReference type="EMBL" id="SNR75000.1"/>
    </source>
</evidence>
<feature type="signal peptide" evidence="1">
    <location>
        <begin position="1"/>
        <end position="35"/>
    </location>
</feature>
<dbReference type="Gene3D" id="2.60.40.10">
    <property type="entry name" value="Immunoglobulins"/>
    <property type="match status" value="2"/>
</dbReference>
<dbReference type="Pfam" id="PF01345">
    <property type="entry name" value="DUF11"/>
    <property type="match status" value="1"/>
</dbReference>
<feature type="domain" description="Secretion system C-terminal sorting" evidence="3">
    <location>
        <begin position="651"/>
        <end position="713"/>
    </location>
</feature>
<name>A0A238YVC0_9BACT</name>
<feature type="domain" description="CshA" evidence="4">
    <location>
        <begin position="313"/>
        <end position="389"/>
    </location>
</feature>
<evidence type="ECO:0000313" key="6">
    <source>
        <dbReference type="Proteomes" id="UP000198310"/>
    </source>
</evidence>
<dbReference type="Pfam" id="PF18962">
    <property type="entry name" value="Por_Secre_tail"/>
    <property type="match status" value="1"/>
</dbReference>
<accession>A0A238YVC0</accession>
<organism evidence="5 6">
    <name type="scientific">Hymenobacter mucosus</name>
    <dbReference type="NCBI Taxonomy" id="1411120"/>
    <lineage>
        <taxon>Bacteria</taxon>
        <taxon>Pseudomonadati</taxon>
        <taxon>Bacteroidota</taxon>
        <taxon>Cytophagia</taxon>
        <taxon>Cytophagales</taxon>
        <taxon>Hymenobacteraceae</taxon>
        <taxon>Hymenobacter</taxon>
    </lineage>
</organism>
<gene>
    <name evidence="5" type="ORF">SAMN06269173_106118</name>
</gene>
<dbReference type="NCBIfam" id="TIGR04183">
    <property type="entry name" value="Por_Secre_tail"/>
    <property type="match status" value="1"/>
</dbReference>
<keyword evidence="1" id="KW-0732">Signal</keyword>
<evidence type="ECO:0000259" key="4">
    <source>
        <dbReference type="Pfam" id="PF19076"/>
    </source>
</evidence>
<dbReference type="SUPFAM" id="SSF49899">
    <property type="entry name" value="Concanavalin A-like lectins/glucanases"/>
    <property type="match status" value="1"/>
</dbReference>
<feature type="domain" description="DUF11" evidence="2">
    <location>
        <begin position="426"/>
        <end position="536"/>
    </location>
</feature>
<sequence length="725" mass="76407">MKTLFLNTKPRLAISWWQKAALVAGLSAAALPSMAQTASMAFPRNEPFTGNAATNFTFGGTARLTGVGGTDNDPVGSGYLRLTNATTNQAGYVIDNVGFPSSEGFSISFEFFSYGGSGADGFSVFLVDADNQPADGFRIGATGGSLGYAQKDISPIAPGVSGGYIGIGIDEFGNYSNRSEGRSGGSNFLTNENKVPHGVAIRGAGNGSANTDYPYLVGTKPGDMGFTLDVPTVRAQSGSADYRRAYIDVVPTTSGSTTTYLISVRIQHGLEVRTTVENFTVPKPPANLRLGFSGSTGTYTNVHEIRNLNIVQVPFATDDVASTNYNQATDVRILNNDVAPGSNIDPRSVDLDPSVTGQQTELRVEGKGTFRVNQSGVVTFEPSGTFAGTVVIPYTMQSILGAAYSSSPANITVNVAGADVAATLTGPATATAGEEVTYTIKGANRSGLTATDVVLSMRLPANLPAGAVAPQAGGTYYPTTGLVTFDKVSSLSSGAPAIERRVTVTLPNSQTETIANKAEAWSAVPDPVTSNNVATLNTGISAPLPVELLNFVAKPVGSDAYLTWETSSELNSRHFEVERSQDGRTFKRIATVASKGTTQQHSAYAHTDARAASISSQPIYYRLRQVDLNGKAKYSQVQTVQFGQEHQAIMVYPNPANIAATLDLTALPVGTYSLTIYDVVGRLILQTQVAGGELNPLGVEKMPKGMYLLRVKGHGFFRNLPLVRE</sequence>
<evidence type="ECO:0000259" key="2">
    <source>
        <dbReference type="Pfam" id="PF01345"/>
    </source>
</evidence>
<keyword evidence="6" id="KW-1185">Reference proteome</keyword>
<dbReference type="RefSeq" id="WP_089333240.1">
    <property type="nucleotide sequence ID" value="NZ_FZNS01000006.1"/>
</dbReference>
<dbReference type="EMBL" id="FZNS01000006">
    <property type="protein sequence ID" value="SNR75000.1"/>
    <property type="molecule type" value="Genomic_DNA"/>
</dbReference>
<dbReference type="InterPro" id="IPR013320">
    <property type="entry name" value="ConA-like_dom_sf"/>
</dbReference>
<protein>
    <submittedName>
        <fullName evidence="5">Conserved repeat domain-containing protein/Por secretion system C-terminal sorting domain-containing protein</fullName>
    </submittedName>
</protein>
<dbReference type="GO" id="GO:0004553">
    <property type="term" value="F:hydrolase activity, hydrolyzing O-glycosyl compounds"/>
    <property type="evidence" value="ECO:0007669"/>
    <property type="project" value="UniProtKB-ARBA"/>
</dbReference>
<feature type="chain" id="PRO_5012647247" evidence="1">
    <location>
        <begin position="36"/>
        <end position="725"/>
    </location>
</feature>
<dbReference type="InterPro" id="IPR013783">
    <property type="entry name" value="Ig-like_fold"/>
</dbReference>
<dbReference type="Pfam" id="PF19076">
    <property type="entry name" value="CshA_repeat"/>
    <property type="match status" value="1"/>
</dbReference>
<dbReference type="AlphaFoldDB" id="A0A238YVC0"/>
<dbReference type="GO" id="GO:0005975">
    <property type="term" value="P:carbohydrate metabolic process"/>
    <property type="evidence" value="ECO:0007669"/>
    <property type="project" value="UniProtKB-ARBA"/>
</dbReference>
<dbReference type="InterPro" id="IPR001434">
    <property type="entry name" value="OmcB-like_DUF11"/>
</dbReference>
<evidence type="ECO:0000259" key="3">
    <source>
        <dbReference type="Pfam" id="PF18962"/>
    </source>
</evidence>
<dbReference type="Proteomes" id="UP000198310">
    <property type="component" value="Unassembled WGS sequence"/>
</dbReference>
<evidence type="ECO:0000256" key="1">
    <source>
        <dbReference type="SAM" id="SignalP"/>
    </source>
</evidence>
<dbReference type="InterPro" id="IPR026444">
    <property type="entry name" value="Secre_tail"/>
</dbReference>